<dbReference type="HOGENOM" id="CLU_1663584_0_0_1"/>
<reference evidence="2" key="2">
    <citation type="submission" date="2018-05" db="EMBL/GenBank/DDBJ databases">
        <title>OpunRS2 (Oryza punctata Reference Sequence Version 2).</title>
        <authorList>
            <person name="Zhang J."/>
            <person name="Kudrna D."/>
            <person name="Lee S."/>
            <person name="Talag J."/>
            <person name="Welchert J."/>
            <person name="Wing R.A."/>
        </authorList>
    </citation>
    <scope>NUCLEOTIDE SEQUENCE [LARGE SCALE GENOMIC DNA]</scope>
</reference>
<feature type="compositionally biased region" description="Acidic residues" evidence="1">
    <location>
        <begin position="51"/>
        <end position="68"/>
    </location>
</feature>
<reference evidence="2" key="1">
    <citation type="submission" date="2015-04" db="UniProtKB">
        <authorList>
            <consortium name="EnsemblPlants"/>
        </authorList>
    </citation>
    <scope>IDENTIFICATION</scope>
</reference>
<sequence length="159" mass="17352">MRVVGKEVSDDSEDDTYVDPFVAYETARDIAFGEGPSGAPRSFEEESSHSDDDDIDDFGDVPEVESDAPTEVGQGDDAAARSEDSIHTGDTEIIPSSLENLQNEGGQIFLFCYLDCLFGHLAGSFGSFDQEVPTGQIYPILSYMDMLKYYALGCNDSYP</sequence>
<dbReference type="EnsemblPlants" id="OPUNC06G13400.1">
    <property type="protein sequence ID" value="OPUNC06G13400.1"/>
    <property type="gene ID" value="OPUNC06G13400"/>
</dbReference>
<accession>A0A0E0LBH6</accession>
<keyword evidence="3" id="KW-1185">Reference proteome</keyword>
<proteinExistence type="predicted"/>
<dbReference type="Proteomes" id="UP000026962">
    <property type="component" value="Chromosome 6"/>
</dbReference>
<feature type="region of interest" description="Disordered" evidence="1">
    <location>
        <begin position="1"/>
        <end position="20"/>
    </location>
</feature>
<evidence type="ECO:0000256" key="1">
    <source>
        <dbReference type="SAM" id="MobiDB-lite"/>
    </source>
</evidence>
<protein>
    <submittedName>
        <fullName evidence="2">Uncharacterized protein</fullName>
    </submittedName>
</protein>
<organism evidence="2">
    <name type="scientific">Oryza punctata</name>
    <name type="common">Red rice</name>
    <dbReference type="NCBI Taxonomy" id="4537"/>
    <lineage>
        <taxon>Eukaryota</taxon>
        <taxon>Viridiplantae</taxon>
        <taxon>Streptophyta</taxon>
        <taxon>Embryophyta</taxon>
        <taxon>Tracheophyta</taxon>
        <taxon>Spermatophyta</taxon>
        <taxon>Magnoliopsida</taxon>
        <taxon>Liliopsida</taxon>
        <taxon>Poales</taxon>
        <taxon>Poaceae</taxon>
        <taxon>BOP clade</taxon>
        <taxon>Oryzoideae</taxon>
        <taxon>Oryzeae</taxon>
        <taxon>Oryzinae</taxon>
        <taxon>Oryza</taxon>
    </lineage>
</organism>
<name>A0A0E0LBH6_ORYPU</name>
<evidence type="ECO:0000313" key="2">
    <source>
        <dbReference type="EnsemblPlants" id="OPUNC06G13400.1"/>
    </source>
</evidence>
<evidence type="ECO:0000313" key="3">
    <source>
        <dbReference type="Proteomes" id="UP000026962"/>
    </source>
</evidence>
<dbReference type="Gramene" id="OPUNC06G13400.1">
    <property type="protein sequence ID" value="OPUNC06G13400.1"/>
    <property type="gene ID" value="OPUNC06G13400"/>
</dbReference>
<dbReference type="AlphaFoldDB" id="A0A0E0LBH6"/>
<feature type="region of interest" description="Disordered" evidence="1">
    <location>
        <begin position="29"/>
        <end position="91"/>
    </location>
</feature>
<feature type="compositionally biased region" description="Basic and acidic residues" evidence="1">
    <location>
        <begin position="78"/>
        <end position="90"/>
    </location>
</feature>